<dbReference type="GO" id="GO:0003723">
    <property type="term" value="F:RNA binding"/>
    <property type="evidence" value="ECO:0007669"/>
    <property type="project" value="UniProtKB-UniRule"/>
</dbReference>
<keyword evidence="7" id="KW-1185">Reference proteome</keyword>
<dbReference type="InterPro" id="IPR012677">
    <property type="entry name" value="Nucleotide-bd_a/b_plait_sf"/>
</dbReference>
<feature type="region of interest" description="Disordered" evidence="4">
    <location>
        <begin position="369"/>
        <end position="428"/>
    </location>
</feature>
<evidence type="ECO:0000256" key="4">
    <source>
        <dbReference type="SAM" id="MobiDB-lite"/>
    </source>
</evidence>
<dbReference type="EMBL" id="JAFIRN010000006">
    <property type="protein sequence ID" value="KAG5847216.1"/>
    <property type="molecule type" value="Genomic_DNA"/>
</dbReference>
<protein>
    <recommendedName>
        <fullName evidence="5">RRM domain-containing protein</fullName>
    </recommendedName>
</protein>
<accession>A0A9D3MDW5</accession>
<dbReference type="InterPro" id="IPR035979">
    <property type="entry name" value="RBD_domain_sf"/>
</dbReference>
<name>A0A9D3MDW5_ANGAN</name>
<dbReference type="Proteomes" id="UP001044222">
    <property type="component" value="Chromosome 6"/>
</dbReference>
<feature type="compositionally biased region" description="Acidic residues" evidence="4">
    <location>
        <begin position="71"/>
        <end position="92"/>
    </location>
</feature>
<dbReference type="InterPro" id="IPR000504">
    <property type="entry name" value="RRM_dom"/>
</dbReference>
<feature type="compositionally biased region" description="Acidic residues" evidence="4">
    <location>
        <begin position="143"/>
        <end position="178"/>
    </location>
</feature>
<sequence length="428" mass="46578">MVKLVKVQSEMLAKKKATPTRAAESGNAAKKKEVDDNKDKLEDKTSPPPQVVRASLPEDKEAPPEETSPVEAEESEEEDEDDNEAVNEEESEPPSKITPEMATPTEELDEDNDEEAGEEEMDMAPAPVAKAKKGGMVKPKEDLENEDDDDDDAGDDDGDDDDDDGDEEEEVQSAEDEPALTPRKRKVKTNSKKEAPPVKKAKSDNKGFCLFIGNLDKSKSFMEIKEALVNFFKENDLEIQNVRLGSSKKFGYGNFATEEQLQKALALNGKTVMDQKLRLDKAKVKETPPAAKKGQTKTLYIKGLSKETTDDTLRKTFEGAIAARVASNKQTGSSKGFGFVDFDSEESCKMAKESMEYCEIDGNKVTLDFARSKSERGQHGAGDGKGGRGGSDQAGGLRGGRGGRGANRGRFKGRGGGLKGKPQEKKEV</sequence>
<organism evidence="6 7">
    <name type="scientific">Anguilla anguilla</name>
    <name type="common">European freshwater eel</name>
    <name type="synonym">Muraena anguilla</name>
    <dbReference type="NCBI Taxonomy" id="7936"/>
    <lineage>
        <taxon>Eukaryota</taxon>
        <taxon>Metazoa</taxon>
        <taxon>Chordata</taxon>
        <taxon>Craniata</taxon>
        <taxon>Vertebrata</taxon>
        <taxon>Euteleostomi</taxon>
        <taxon>Actinopterygii</taxon>
        <taxon>Neopterygii</taxon>
        <taxon>Teleostei</taxon>
        <taxon>Anguilliformes</taxon>
        <taxon>Anguillidae</taxon>
        <taxon>Anguilla</taxon>
    </lineage>
</organism>
<evidence type="ECO:0000256" key="3">
    <source>
        <dbReference type="PROSITE-ProRule" id="PRU00176"/>
    </source>
</evidence>
<gene>
    <name evidence="6" type="ORF">ANANG_G00123660</name>
</gene>
<dbReference type="SUPFAM" id="SSF54928">
    <property type="entry name" value="RNA-binding domain, RBD"/>
    <property type="match status" value="2"/>
</dbReference>
<feature type="compositionally biased region" description="Acidic residues" evidence="4">
    <location>
        <begin position="106"/>
        <end position="122"/>
    </location>
</feature>
<feature type="domain" description="RRM" evidence="5">
    <location>
        <begin position="208"/>
        <end position="284"/>
    </location>
</feature>
<reference evidence="6" key="1">
    <citation type="submission" date="2021-01" db="EMBL/GenBank/DDBJ databases">
        <title>A chromosome-scale assembly of European eel, Anguilla anguilla.</title>
        <authorList>
            <person name="Henkel C."/>
            <person name="Jong-Raadsen S.A."/>
            <person name="Dufour S."/>
            <person name="Weltzien F.-A."/>
            <person name="Palstra A.P."/>
            <person name="Pelster B."/>
            <person name="Spaink H.P."/>
            <person name="Van Den Thillart G.E."/>
            <person name="Jansen H."/>
            <person name="Zahm M."/>
            <person name="Klopp C."/>
            <person name="Cedric C."/>
            <person name="Louis A."/>
            <person name="Berthelot C."/>
            <person name="Parey E."/>
            <person name="Roest Crollius H."/>
            <person name="Montfort J."/>
            <person name="Robinson-Rechavi M."/>
            <person name="Bucao C."/>
            <person name="Bouchez O."/>
            <person name="Gislard M."/>
            <person name="Lluch J."/>
            <person name="Milhes M."/>
            <person name="Lampietro C."/>
            <person name="Lopez Roques C."/>
            <person name="Donnadieu C."/>
            <person name="Braasch I."/>
            <person name="Desvignes T."/>
            <person name="Postlethwait J."/>
            <person name="Bobe J."/>
            <person name="Guiguen Y."/>
            <person name="Dirks R."/>
        </authorList>
    </citation>
    <scope>NUCLEOTIDE SEQUENCE</scope>
    <source>
        <strain evidence="6">Tag_6206</strain>
        <tissue evidence="6">Liver</tissue>
    </source>
</reference>
<dbReference type="AlphaFoldDB" id="A0A9D3MDW5"/>
<feature type="compositionally biased region" description="Basic and acidic residues" evidence="4">
    <location>
        <begin position="30"/>
        <end position="45"/>
    </location>
</feature>
<dbReference type="PROSITE" id="PS50102">
    <property type="entry name" value="RRM"/>
    <property type="match status" value="2"/>
</dbReference>
<dbReference type="PANTHER" id="PTHR23236">
    <property type="entry name" value="EUKARYOTIC TRANSLATION INITIATION FACTOR 4B/4H"/>
    <property type="match status" value="1"/>
</dbReference>
<dbReference type="Pfam" id="PF00076">
    <property type="entry name" value="RRM_1"/>
    <property type="match status" value="2"/>
</dbReference>
<feature type="region of interest" description="Disordered" evidence="4">
    <location>
        <begin position="1"/>
        <end position="202"/>
    </location>
</feature>
<dbReference type="PANTHER" id="PTHR23236:SF119">
    <property type="entry name" value="NUCLEAR RNA-BINDING PROTEIN SART-3"/>
    <property type="match status" value="1"/>
</dbReference>
<feature type="compositionally biased region" description="Gly residues" evidence="4">
    <location>
        <begin position="379"/>
        <end position="406"/>
    </location>
</feature>
<evidence type="ECO:0000256" key="2">
    <source>
        <dbReference type="ARBA" id="ARBA00022884"/>
    </source>
</evidence>
<evidence type="ECO:0000313" key="7">
    <source>
        <dbReference type="Proteomes" id="UP001044222"/>
    </source>
</evidence>
<feature type="domain" description="RRM" evidence="5">
    <location>
        <begin position="297"/>
        <end position="372"/>
    </location>
</feature>
<keyword evidence="1" id="KW-0677">Repeat</keyword>
<dbReference type="SMART" id="SM00360">
    <property type="entry name" value="RRM"/>
    <property type="match status" value="2"/>
</dbReference>
<comment type="caution">
    <text evidence="6">The sequence shown here is derived from an EMBL/GenBank/DDBJ whole genome shotgun (WGS) entry which is preliminary data.</text>
</comment>
<evidence type="ECO:0000313" key="6">
    <source>
        <dbReference type="EMBL" id="KAG5847216.1"/>
    </source>
</evidence>
<feature type="compositionally biased region" description="Basic and acidic residues" evidence="4">
    <location>
        <begin position="191"/>
        <end position="202"/>
    </location>
</feature>
<proteinExistence type="predicted"/>
<evidence type="ECO:0000259" key="5">
    <source>
        <dbReference type="PROSITE" id="PS50102"/>
    </source>
</evidence>
<evidence type="ECO:0000256" key="1">
    <source>
        <dbReference type="ARBA" id="ARBA00022737"/>
    </source>
</evidence>
<keyword evidence="2 3" id="KW-0694">RNA-binding</keyword>
<dbReference type="Gene3D" id="3.30.70.330">
    <property type="match status" value="2"/>
</dbReference>